<dbReference type="EMBL" id="AYKW01000004">
    <property type="protein sequence ID" value="PIL34872.1"/>
    <property type="molecule type" value="Genomic_DNA"/>
</dbReference>
<evidence type="ECO:0000256" key="1">
    <source>
        <dbReference type="SAM" id="MobiDB-lite"/>
    </source>
</evidence>
<sequence length="172" mass="19868">MSANVPTTSQSRSQRKPSRPRPAWVDLPPNPEPTLAFGFVLDQQCRLRWAHYFLNELEKDKGRAFTTEEREQHLTSLEVVIMDAIPGRVYDALPDVPRVRPDLLLVAHKTLGFDDYVFALRDNSTHKRLHAPLTKEHIEAVRKELGLPEGQQPKWVRVPVYVRGLLNWVFAR</sequence>
<protein>
    <submittedName>
        <fullName evidence="2">Uncharacterized protein</fullName>
    </submittedName>
</protein>
<organism evidence="2 3">
    <name type="scientific">Ganoderma sinense ZZ0214-1</name>
    <dbReference type="NCBI Taxonomy" id="1077348"/>
    <lineage>
        <taxon>Eukaryota</taxon>
        <taxon>Fungi</taxon>
        <taxon>Dikarya</taxon>
        <taxon>Basidiomycota</taxon>
        <taxon>Agaricomycotina</taxon>
        <taxon>Agaricomycetes</taxon>
        <taxon>Polyporales</taxon>
        <taxon>Polyporaceae</taxon>
        <taxon>Ganoderma</taxon>
    </lineage>
</organism>
<accession>A0A2G8SM81</accession>
<dbReference type="OrthoDB" id="2753611at2759"/>
<evidence type="ECO:0000313" key="3">
    <source>
        <dbReference type="Proteomes" id="UP000230002"/>
    </source>
</evidence>
<proteinExistence type="predicted"/>
<reference evidence="2 3" key="1">
    <citation type="journal article" date="2015" name="Sci. Rep.">
        <title>Chromosome-level genome map provides insights into diverse defense mechanisms in the medicinal fungus Ganoderma sinense.</title>
        <authorList>
            <person name="Zhu Y."/>
            <person name="Xu J."/>
            <person name="Sun C."/>
            <person name="Zhou S."/>
            <person name="Xu H."/>
            <person name="Nelson D.R."/>
            <person name="Qian J."/>
            <person name="Song J."/>
            <person name="Luo H."/>
            <person name="Xiang L."/>
            <person name="Li Y."/>
            <person name="Xu Z."/>
            <person name="Ji A."/>
            <person name="Wang L."/>
            <person name="Lu S."/>
            <person name="Hayward A."/>
            <person name="Sun W."/>
            <person name="Li X."/>
            <person name="Schwartz D.C."/>
            <person name="Wang Y."/>
            <person name="Chen S."/>
        </authorList>
    </citation>
    <scope>NUCLEOTIDE SEQUENCE [LARGE SCALE GENOMIC DNA]</scope>
    <source>
        <strain evidence="2 3">ZZ0214-1</strain>
    </source>
</reference>
<dbReference type="Proteomes" id="UP000230002">
    <property type="component" value="Unassembled WGS sequence"/>
</dbReference>
<name>A0A2G8SM81_9APHY</name>
<evidence type="ECO:0000313" key="2">
    <source>
        <dbReference type="EMBL" id="PIL34872.1"/>
    </source>
</evidence>
<comment type="caution">
    <text evidence="2">The sequence shown here is derived from an EMBL/GenBank/DDBJ whole genome shotgun (WGS) entry which is preliminary data.</text>
</comment>
<keyword evidence="3" id="KW-1185">Reference proteome</keyword>
<gene>
    <name evidence="2" type="ORF">GSI_02659</name>
</gene>
<feature type="region of interest" description="Disordered" evidence="1">
    <location>
        <begin position="1"/>
        <end position="29"/>
    </location>
</feature>
<dbReference type="AlphaFoldDB" id="A0A2G8SM81"/>